<dbReference type="InterPro" id="IPR008928">
    <property type="entry name" value="6-hairpin_glycosidase_sf"/>
</dbReference>
<organism evidence="3 4">
    <name type="scientific">Celeribacter baekdonensis</name>
    <dbReference type="NCBI Taxonomy" id="875171"/>
    <lineage>
        <taxon>Bacteria</taxon>
        <taxon>Pseudomonadati</taxon>
        <taxon>Pseudomonadota</taxon>
        <taxon>Alphaproteobacteria</taxon>
        <taxon>Rhodobacterales</taxon>
        <taxon>Roseobacteraceae</taxon>
        <taxon>Celeribacter</taxon>
    </lineage>
</organism>
<keyword evidence="2" id="KW-0413">Isomerase</keyword>
<reference evidence="3 4" key="1">
    <citation type="submission" date="2016-10" db="EMBL/GenBank/DDBJ databases">
        <authorList>
            <person name="de Groot N.N."/>
        </authorList>
    </citation>
    <scope>NUCLEOTIDE SEQUENCE [LARGE SCALE GENOMIC DNA]</scope>
    <source>
        <strain evidence="3 4">DSM 27375</strain>
    </source>
</reference>
<dbReference type="InterPro" id="IPR012341">
    <property type="entry name" value="6hp_glycosidase-like_sf"/>
</dbReference>
<name>A0A1G7QVL8_9RHOB</name>
<dbReference type="GO" id="GO:0016853">
    <property type="term" value="F:isomerase activity"/>
    <property type="evidence" value="ECO:0007669"/>
    <property type="project" value="UniProtKB-KW"/>
</dbReference>
<dbReference type="Pfam" id="PF07221">
    <property type="entry name" value="GlcNAc_2-epim"/>
    <property type="match status" value="1"/>
</dbReference>
<evidence type="ECO:0000256" key="1">
    <source>
        <dbReference type="ARBA" id="ARBA00008558"/>
    </source>
</evidence>
<dbReference type="PANTHER" id="PTHR15108">
    <property type="entry name" value="N-ACYLGLUCOSAMINE-2-EPIMERASE"/>
    <property type="match status" value="1"/>
</dbReference>
<accession>A0A1G7QVL8</accession>
<protein>
    <submittedName>
        <fullName evidence="3">Mannose or cellobiose epimerase, N-acyl-D-glucosamine 2-epimerase family</fullName>
    </submittedName>
</protein>
<gene>
    <name evidence="3" type="ORF">SAMN04488117_11073</name>
</gene>
<dbReference type="AlphaFoldDB" id="A0A1G7QVL8"/>
<sequence length="408" mass="46067">MTTRWSTNHMHRDWLRAEAYGLWDFFQNGFIDPKGGFFDLTPEGRALDLGGQVHPIHIAARAVHCFAIGDLLGRPGSRAVVDHGMDMLWSQHRDGKNGGYFWSMKDGAPVDGTKQGYGHAFVLLAASSAKLVGHPLADRMLADATEILQTRFWEEGPGAIAEEFAPDWQPFEGGTYRGQNSNMHLTEALMAAYEATGESEYLQKAKRIAERIIGHAARSVGWRVAEHFDRVWSIDRGYYHPNEMFRPAGTTPGHWLEWARLILQLWVLDGKRETWMVEAAKGLFRQAMLLGWDAKHGGFFYTLDWQDKPDKCMKLWWPACEAVGAAHFLNELCPAPEWEAAYRQVWDVLSSAFVDRANGGWREELTEDMKPSFTIFPGKGDIYHALQACLIPLYPATGSLTRAIQQTP</sequence>
<dbReference type="GO" id="GO:0005975">
    <property type="term" value="P:carbohydrate metabolic process"/>
    <property type="evidence" value="ECO:0007669"/>
    <property type="project" value="InterPro"/>
</dbReference>
<dbReference type="Proteomes" id="UP000182284">
    <property type="component" value="Unassembled WGS sequence"/>
</dbReference>
<dbReference type="RefSeq" id="WP_074646242.1">
    <property type="nucleotide sequence ID" value="NZ_FNBL01000010.1"/>
</dbReference>
<dbReference type="OrthoDB" id="9806359at2"/>
<dbReference type="CDD" id="cd00249">
    <property type="entry name" value="AGE"/>
    <property type="match status" value="1"/>
</dbReference>
<dbReference type="EMBL" id="FNBL01000010">
    <property type="protein sequence ID" value="SDG01919.1"/>
    <property type="molecule type" value="Genomic_DNA"/>
</dbReference>
<comment type="similarity">
    <text evidence="1">Belongs to the N-acylglucosamine 2-epimerase family.</text>
</comment>
<evidence type="ECO:0000256" key="2">
    <source>
        <dbReference type="ARBA" id="ARBA00023235"/>
    </source>
</evidence>
<dbReference type="InterPro" id="IPR034116">
    <property type="entry name" value="AGE_dom"/>
</dbReference>
<evidence type="ECO:0000313" key="3">
    <source>
        <dbReference type="EMBL" id="SDG01919.1"/>
    </source>
</evidence>
<evidence type="ECO:0000313" key="4">
    <source>
        <dbReference type="Proteomes" id="UP000182284"/>
    </source>
</evidence>
<dbReference type="SUPFAM" id="SSF48208">
    <property type="entry name" value="Six-hairpin glycosidases"/>
    <property type="match status" value="1"/>
</dbReference>
<dbReference type="InterPro" id="IPR010819">
    <property type="entry name" value="AGE/CE"/>
</dbReference>
<dbReference type="Gene3D" id="1.50.10.10">
    <property type="match status" value="1"/>
</dbReference>
<proteinExistence type="inferred from homology"/>